<accession>A0A3S5A4Y7</accession>
<keyword evidence="2" id="KW-1185">Reference proteome</keyword>
<proteinExistence type="predicted"/>
<dbReference type="Proteomes" id="UP000784294">
    <property type="component" value="Unassembled WGS sequence"/>
</dbReference>
<evidence type="ECO:0000313" key="2">
    <source>
        <dbReference type="Proteomes" id="UP000784294"/>
    </source>
</evidence>
<dbReference type="AlphaFoldDB" id="A0A3S5A4Y7"/>
<sequence>MHQMGGKGRMVPLKAITSQHRNNVVIRLEELSRDAFSATAWRPARSFIMCGSKPDLYALWAKALLPDMAEHHTLEGFRPAQ</sequence>
<gene>
    <name evidence="1" type="ORF">PXEA_LOCUS21261</name>
</gene>
<dbReference type="EMBL" id="CAAALY010090137">
    <property type="protein sequence ID" value="VEL27821.1"/>
    <property type="molecule type" value="Genomic_DNA"/>
</dbReference>
<reference evidence="1" key="1">
    <citation type="submission" date="2018-11" db="EMBL/GenBank/DDBJ databases">
        <authorList>
            <consortium name="Pathogen Informatics"/>
        </authorList>
    </citation>
    <scope>NUCLEOTIDE SEQUENCE</scope>
</reference>
<evidence type="ECO:0000313" key="1">
    <source>
        <dbReference type="EMBL" id="VEL27821.1"/>
    </source>
</evidence>
<organism evidence="1 2">
    <name type="scientific">Protopolystoma xenopodis</name>
    <dbReference type="NCBI Taxonomy" id="117903"/>
    <lineage>
        <taxon>Eukaryota</taxon>
        <taxon>Metazoa</taxon>
        <taxon>Spiralia</taxon>
        <taxon>Lophotrochozoa</taxon>
        <taxon>Platyhelminthes</taxon>
        <taxon>Monogenea</taxon>
        <taxon>Polyopisthocotylea</taxon>
        <taxon>Polystomatidea</taxon>
        <taxon>Polystomatidae</taxon>
        <taxon>Protopolystoma</taxon>
    </lineage>
</organism>
<name>A0A3S5A4Y7_9PLAT</name>
<comment type="caution">
    <text evidence="1">The sequence shown here is derived from an EMBL/GenBank/DDBJ whole genome shotgun (WGS) entry which is preliminary data.</text>
</comment>
<protein>
    <submittedName>
        <fullName evidence="1">Uncharacterized protein</fullName>
    </submittedName>
</protein>